<gene>
    <name evidence="2" type="ORF">PAXRUDRAFT_824799</name>
</gene>
<dbReference type="HOGENOM" id="CLU_2892121_0_0_1"/>
<feature type="region of interest" description="Disordered" evidence="1">
    <location>
        <begin position="43"/>
        <end position="62"/>
    </location>
</feature>
<reference evidence="2 3" key="1">
    <citation type="submission" date="2014-04" db="EMBL/GenBank/DDBJ databases">
        <authorList>
            <consortium name="DOE Joint Genome Institute"/>
            <person name="Kuo A."/>
            <person name="Kohler A."/>
            <person name="Jargeat P."/>
            <person name="Nagy L.G."/>
            <person name="Floudas D."/>
            <person name="Copeland A."/>
            <person name="Barry K.W."/>
            <person name="Cichocki N."/>
            <person name="Veneault-Fourrey C."/>
            <person name="LaButti K."/>
            <person name="Lindquist E.A."/>
            <person name="Lipzen A."/>
            <person name="Lundell T."/>
            <person name="Morin E."/>
            <person name="Murat C."/>
            <person name="Sun H."/>
            <person name="Tunlid A."/>
            <person name="Henrissat B."/>
            <person name="Grigoriev I.V."/>
            <person name="Hibbett D.S."/>
            <person name="Martin F."/>
            <person name="Nordberg H.P."/>
            <person name="Cantor M.N."/>
            <person name="Hua S.X."/>
        </authorList>
    </citation>
    <scope>NUCLEOTIDE SEQUENCE [LARGE SCALE GENOMIC DNA]</scope>
    <source>
        <strain evidence="2 3">Ve08.2h10</strain>
    </source>
</reference>
<evidence type="ECO:0000256" key="1">
    <source>
        <dbReference type="SAM" id="MobiDB-lite"/>
    </source>
</evidence>
<dbReference type="Proteomes" id="UP000054538">
    <property type="component" value="Unassembled WGS sequence"/>
</dbReference>
<dbReference type="AlphaFoldDB" id="A0A0D0E7B1"/>
<proteinExistence type="predicted"/>
<evidence type="ECO:0000313" key="2">
    <source>
        <dbReference type="EMBL" id="KIK97544.1"/>
    </source>
</evidence>
<protein>
    <submittedName>
        <fullName evidence="2">Uncharacterized protein</fullName>
    </submittedName>
</protein>
<evidence type="ECO:0000313" key="3">
    <source>
        <dbReference type="Proteomes" id="UP000054538"/>
    </source>
</evidence>
<dbReference type="InParanoid" id="A0A0D0E7B1"/>
<name>A0A0D0E7B1_9AGAM</name>
<reference evidence="3" key="2">
    <citation type="submission" date="2015-01" db="EMBL/GenBank/DDBJ databases">
        <title>Evolutionary Origins and Diversification of the Mycorrhizal Mutualists.</title>
        <authorList>
            <consortium name="DOE Joint Genome Institute"/>
            <consortium name="Mycorrhizal Genomics Consortium"/>
            <person name="Kohler A."/>
            <person name="Kuo A."/>
            <person name="Nagy L.G."/>
            <person name="Floudas D."/>
            <person name="Copeland A."/>
            <person name="Barry K.W."/>
            <person name="Cichocki N."/>
            <person name="Veneault-Fourrey C."/>
            <person name="LaButti K."/>
            <person name="Lindquist E.A."/>
            <person name="Lipzen A."/>
            <person name="Lundell T."/>
            <person name="Morin E."/>
            <person name="Murat C."/>
            <person name="Riley R."/>
            <person name="Ohm R."/>
            <person name="Sun H."/>
            <person name="Tunlid A."/>
            <person name="Henrissat B."/>
            <person name="Grigoriev I.V."/>
            <person name="Hibbett D.S."/>
            <person name="Martin F."/>
        </authorList>
    </citation>
    <scope>NUCLEOTIDE SEQUENCE [LARGE SCALE GENOMIC DNA]</scope>
    <source>
        <strain evidence="3">Ve08.2h10</strain>
    </source>
</reference>
<keyword evidence="3" id="KW-1185">Reference proteome</keyword>
<accession>A0A0D0E7B1</accession>
<organism evidence="2 3">
    <name type="scientific">Paxillus rubicundulus Ve08.2h10</name>
    <dbReference type="NCBI Taxonomy" id="930991"/>
    <lineage>
        <taxon>Eukaryota</taxon>
        <taxon>Fungi</taxon>
        <taxon>Dikarya</taxon>
        <taxon>Basidiomycota</taxon>
        <taxon>Agaricomycotina</taxon>
        <taxon>Agaricomycetes</taxon>
        <taxon>Agaricomycetidae</taxon>
        <taxon>Boletales</taxon>
        <taxon>Paxilineae</taxon>
        <taxon>Paxillaceae</taxon>
        <taxon>Paxillus</taxon>
    </lineage>
</organism>
<sequence length="70" mass="8107">MGGADDAQARLKWRAHLTCWVNFRLVGSTFETSGPHLMRFRERERETSKMSTRHRTRSSQGQVSIVMLDV</sequence>
<dbReference type="EMBL" id="KN824930">
    <property type="protein sequence ID" value="KIK97544.1"/>
    <property type="molecule type" value="Genomic_DNA"/>
</dbReference>